<name>A0ABQ3BNQ3_9FLAO</name>
<dbReference type="SUPFAM" id="SSF48613">
    <property type="entry name" value="Heme oxygenase-like"/>
    <property type="match status" value="1"/>
</dbReference>
<gene>
    <name evidence="1" type="ORF">GCM10008088_13150</name>
</gene>
<evidence type="ECO:0000313" key="2">
    <source>
        <dbReference type="Proteomes" id="UP000615593"/>
    </source>
</evidence>
<reference evidence="2" key="1">
    <citation type="journal article" date="2019" name="Int. J. Syst. Evol. Microbiol.">
        <title>The Global Catalogue of Microorganisms (GCM) 10K type strain sequencing project: providing services to taxonomists for standard genome sequencing and annotation.</title>
        <authorList>
            <consortium name="The Broad Institute Genomics Platform"/>
            <consortium name="The Broad Institute Genome Sequencing Center for Infectious Disease"/>
            <person name="Wu L."/>
            <person name="Ma J."/>
        </authorList>
    </citation>
    <scope>NUCLEOTIDE SEQUENCE [LARGE SCALE GENOMIC DNA]</scope>
    <source>
        <strain evidence="2">KCTC 12708</strain>
    </source>
</reference>
<dbReference type="InterPro" id="IPR016084">
    <property type="entry name" value="Haem_Oase-like_multi-hlx"/>
</dbReference>
<dbReference type="Proteomes" id="UP000615593">
    <property type="component" value="Unassembled WGS sequence"/>
</dbReference>
<organism evidence="1 2">
    <name type="scientific">Mesonia mobilis</name>
    <dbReference type="NCBI Taxonomy" id="369791"/>
    <lineage>
        <taxon>Bacteria</taxon>
        <taxon>Pseudomonadati</taxon>
        <taxon>Bacteroidota</taxon>
        <taxon>Flavobacteriia</taxon>
        <taxon>Flavobacteriales</taxon>
        <taxon>Flavobacteriaceae</taxon>
        <taxon>Mesonia</taxon>
    </lineage>
</organism>
<dbReference type="CDD" id="cd19166">
    <property type="entry name" value="HemeO-bac"/>
    <property type="match status" value="1"/>
</dbReference>
<dbReference type="EMBL" id="BMWY01000003">
    <property type="protein sequence ID" value="GGZ52855.1"/>
    <property type="molecule type" value="Genomic_DNA"/>
</dbReference>
<dbReference type="Pfam" id="PF01126">
    <property type="entry name" value="Heme_oxygenase"/>
    <property type="match status" value="1"/>
</dbReference>
<proteinExistence type="predicted"/>
<protein>
    <recommendedName>
        <fullName evidence="3">Heme oxygenase</fullName>
    </recommendedName>
</protein>
<evidence type="ECO:0008006" key="3">
    <source>
        <dbReference type="Google" id="ProtNLM"/>
    </source>
</evidence>
<dbReference type="InterPro" id="IPR016053">
    <property type="entry name" value="Haem_Oase-like"/>
</dbReference>
<accession>A0ABQ3BNQ3</accession>
<comment type="caution">
    <text evidence="1">The sequence shown here is derived from an EMBL/GenBank/DDBJ whole genome shotgun (WGS) entry which is preliminary data.</text>
</comment>
<dbReference type="GeneID" id="94368982"/>
<dbReference type="Gene3D" id="1.20.910.10">
    <property type="entry name" value="Heme oxygenase-like"/>
    <property type="match status" value="1"/>
</dbReference>
<dbReference type="RefSeq" id="WP_027884205.1">
    <property type="nucleotide sequence ID" value="NZ_BMWY01000003.1"/>
</dbReference>
<evidence type="ECO:0000313" key="1">
    <source>
        <dbReference type="EMBL" id="GGZ52855.1"/>
    </source>
</evidence>
<keyword evidence="2" id="KW-1185">Reference proteome</keyword>
<sequence>MLEKLRAATQELHEKIEGENTADLIMKHSISVEQYKKLLLQNYVAYKITEDKIEAQLPDYTSDKTENLAKDLAELNVDLSISENYQHDFTINTDAEALGAWYVVEGSSLGGMMISKNIKECEQLSSIEEHHFFNGKRQSVDSWRKFTKDLKKKDFSAEEQTQAIEKAKETFQFFGKVFREI</sequence>